<feature type="domain" description="Glutaredoxin" evidence="1">
    <location>
        <begin position="3"/>
        <end position="58"/>
    </location>
</feature>
<gene>
    <name evidence="2" type="ORF">BAQU_0591</name>
</gene>
<dbReference type="AlphaFoldDB" id="A0A261GAE2"/>
<dbReference type="Proteomes" id="UP000216451">
    <property type="component" value="Unassembled WGS sequence"/>
</dbReference>
<dbReference type="GeneID" id="98295265"/>
<evidence type="ECO:0000313" key="2">
    <source>
        <dbReference type="EMBL" id="OZG67946.1"/>
    </source>
</evidence>
<sequence>MSITVYAKPHCPQCNATKRQLDKMGADYSVVDLTQSPDDLAHFVSEGFQQAPIVVAGEDTWSGYRPDLLSKVSQLINA</sequence>
<accession>A0A261GAE2</accession>
<dbReference type="CDD" id="cd02976">
    <property type="entry name" value="NrdH"/>
    <property type="match status" value="1"/>
</dbReference>
<dbReference type="Pfam" id="PF00462">
    <property type="entry name" value="Glutaredoxin"/>
    <property type="match status" value="1"/>
</dbReference>
<keyword evidence="3" id="KW-1185">Reference proteome</keyword>
<dbReference type="InterPro" id="IPR002109">
    <property type="entry name" value="Glutaredoxin"/>
</dbReference>
<comment type="caution">
    <text evidence="2">The sequence shown here is derived from an EMBL/GenBank/DDBJ whole genome shotgun (WGS) entry which is preliminary data.</text>
</comment>
<protein>
    <submittedName>
        <fullName evidence="2">NrdH-redoxin</fullName>
    </submittedName>
</protein>
<dbReference type="InterPro" id="IPR036249">
    <property type="entry name" value="Thioredoxin-like_sf"/>
</dbReference>
<dbReference type="SUPFAM" id="SSF52833">
    <property type="entry name" value="Thioredoxin-like"/>
    <property type="match status" value="1"/>
</dbReference>
<dbReference type="EMBL" id="MWXA01000003">
    <property type="protein sequence ID" value="OZG67946.1"/>
    <property type="molecule type" value="Genomic_DNA"/>
</dbReference>
<name>A0A261GAE2_9BIFI</name>
<proteinExistence type="predicted"/>
<evidence type="ECO:0000313" key="3">
    <source>
        <dbReference type="Proteomes" id="UP000216451"/>
    </source>
</evidence>
<dbReference type="RefSeq" id="WP_094692559.1">
    <property type="nucleotide sequence ID" value="NZ_CALENZ010000018.1"/>
</dbReference>
<reference evidence="2 3" key="1">
    <citation type="journal article" date="2017" name="BMC Genomics">
        <title>Comparative genomic and phylogenomic analyses of the Bifidobacteriaceae family.</title>
        <authorList>
            <person name="Lugli G.A."/>
            <person name="Milani C."/>
            <person name="Turroni F."/>
            <person name="Duranti S."/>
            <person name="Mancabelli L."/>
            <person name="Mangifesta M."/>
            <person name="Ferrario C."/>
            <person name="Modesto M."/>
            <person name="Mattarelli P."/>
            <person name="Jiri K."/>
            <person name="van Sinderen D."/>
            <person name="Ventura M."/>
        </authorList>
    </citation>
    <scope>NUCLEOTIDE SEQUENCE [LARGE SCALE GENOMIC DNA]</scope>
    <source>
        <strain evidence="2 3">LMG 28769</strain>
    </source>
</reference>
<evidence type="ECO:0000259" key="1">
    <source>
        <dbReference type="Pfam" id="PF00462"/>
    </source>
</evidence>
<dbReference type="PROSITE" id="PS51354">
    <property type="entry name" value="GLUTAREDOXIN_2"/>
    <property type="match status" value="1"/>
</dbReference>
<dbReference type="Gene3D" id="3.40.30.10">
    <property type="entry name" value="Glutaredoxin"/>
    <property type="match status" value="1"/>
</dbReference>
<dbReference type="OrthoDB" id="8545217at2"/>
<organism evidence="2 3">
    <name type="scientific">Bifidobacterium aquikefiri</name>
    <dbReference type="NCBI Taxonomy" id="1653207"/>
    <lineage>
        <taxon>Bacteria</taxon>
        <taxon>Bacillati</taxon>
        <taxon>Actinomycetota</taxon>
        <taxon>Actinomycetes</taxon>
        <taxon>Bifidobacteriales</taxon>
        <taxon>Bifidobacteriaceae</taxon>
        <taxon>Bifidobacterium</taxon>
    </lineage>
</organism>